<name>A0A0W0UA46_9GAMM</name>
<evidence type="ECO:0000313" key="1">
    <source>
        <dbReference type="EMBL" id="KTD04492.1"/>
    </source>
</evidence>
<comment type="caution">
    <text evidence="1">The sequence shown here is derived from an EMBL/GenBank/DDBJ whole genome shotgun (WGS) entry which is preliminary data.</text>
</comment>
<organism evidence="1 2">
    <name type="scientific">Legionella geestiana</name>
    <dbReference type="NCBI Taxonomy" id="45065"/>
    <lineage>
        <taxon>Bacteria</taxon>
        <taxon>Pseudomonadati</taxon>
        <taxon>Pseudomonadota</taxon>
        <taxon>Gammaproteobacteria</taxon>
        <taxon>Legionellales</taxon>
        <taxon>Legionellaceae</taxon>
        <taxon>Legionella</taxon>
    </lineage>
</organism>
<protein>
    <submittedName>
        <fullName evidence="1">Uncharacterized protein</fullName>
    </submittedName>
</protein>
<proteinExistence type="predicted"/>
<evidence type="ECO:0000313" key="2">
    <source>
        <dbReference type="Proteomes" id="UP000054785"/>
    </source>
</evidence>
<dbReference type="AlphaFoldDB" id="A0A0W0UA46"/>
<accession>A0A0W0UA46</accession>
<dbReference type="RefSeq" id="WP_028386219.1">
    <property type="nucleotide sequence ID" value="NZ_CAAAHN010000012.1"/>
</dbReference>
<gene>
    <name evidence="1" type="ORF">Lgee_0102</name>
</gene>
<dbReference type="PATRIC" id="fig|45065.4.peg.112"/>
<dbReference type="STRING" id="45065.Lgee_0102"/>
<keyword evidence="2" id="KW-1185">Reference proteome</keyword>
<reference evidence="1 2" key="1">
    <citation type="submission" date="2015-11" db="EMBL/GenBank/DDBJ databases">
        <title>Genomic analysis of 38 Legionella species identifies large and diverse effector repertoires.</title>
        <authorList>
            <person name="Burstein D."/>
            <person name="Amaro F."/>
            <person name="Zusman T."/>
            <person name="Lifshitz Z."/>
            <person name="Cohen O."/>
            <person name="Gilbert J.A."/>
            <person name="Pupko T."/>
            <person name="Shuman H.A."/>
            <person name="Segal G."/>
        </authorList>
    </citation>
    <scope>NUCLEOTIDE SEQUENCE [LARGE SCALE GENOMIC DNA]</scope>
    <source>
        <strain evidence="1 2">ATCC 49504</strain>
    </source>
</reference>
<dbReference type="EMBL" id="LNYC01000003">
    <property type="protein sequence ID" value="KTD04492.1"/>
    <property type="molecule type" value="Genomic_DNA"/>
</dbReference>
<dbReference type="OrthoDB" id="8564949at2"/>
<dbReference type="Proteomes" id="UP000054785">
    <property type="component" value="Unassembled WGS sequence"/>
</dbReference>
<sequence length="227" mass="25372">MKKLVLFSLMSIAAFAANSSPIMHANTLIFEGTGGSIVYFVVGATNFVLAPASPAPDRDTQSYEPYSVYPMNSWEGTEWAWTKDFTSTLTVHAPRKKNAKVARWASQQQRAVLNGRNSHVYATVSGGSLASAPDDLNFAFIGDLYLDTYEGNYRCPNVIIGQGNTATINNWWIYTNFWPSNKDGTPAKSGHKNRLECIRYYRGLETRKQFSISRTTKSNKFVISRID</sequence>